<dbReference type="GO" id="GO:0000976">
    <property type="term" value="F:transcription cis-regulatory region binding"/>
    <property type="evidence" value="ECO:0007669"/>
    <property type="project" value="TreeGrafter"/>
</dbReference>
<proteinExistence type="predicted"/>
<organism evidence="5 6">
    <name type="scientific">Oceanomicrobium pacificus</name>
    <dbReference type="NCBI Taxonomy" id="2692916"/>
    <lineage>
        <taxon>Bacteria</taxon>
        <taxon>Pseudomonadati</taxon>
        <taxon>Pseudomonadota</taxon>
        <taxon>Alphaproteobacteria</taxon>
        <taxon>Rhodobacterales</taxon>
        <taxon>Paracoccaceae</taxon>
        <taxon>Oceanomicrobium</taxon>
    </lineage>
</organism>
<dbReference type="PANTHER" id="PTHR47894:SF1">
    <property type="entry name" value="HTH-TYPE TRANSCRIPTIONAL REGULATOR VQSM"/>
    <property type="match status" value="1"/>
</dbReference>
<dbReference type="EMBL" id="WUWG01000001">
    <property type="protein sequence ID" value="MXU64627.1"/>
    <property type="molecule type" value="Genomic_DNA"/>
</dbReference>
<keyword evidence="1" id="KW-0805">Transcription regulation</keyword>
<evidence type="ECO:0000256" key="3">
    <source>
        <dbReference type="ARBA" id="ARBA00023163"/>
    </source>
</evidence>
<dbReference type="PROSITE" id="PS01124">
    <property type="entry name" value="HTH_ARAC_FAMILY_2"/>
    <property type="match status" value="1"/>
</dbReference>
<evidence type="ECO:0000256" key="2">
    <source>
        <dbReference type="ARBA" id="ARBA00023125"/>
    </source>
</evidence>
<dbReference type="PRINTS" id="PR00032">
    <property type="entry name" value="HTHARAC"/>
</dbReference>
<dbReference type="Proteomes" id="UP000436016">
    <property type="component" value="Unassembled WGS sequence"/>
</dbReference>
<keyword evidence="2" id="KW-0238">DNA-binding</keyword>
<name>A0A6B0TJL6_9RHOB</name>
<evidence type="ECO:0000256" key="1">
    <source>
        <dbReference type="ARBA" id="ARBA00023015"/>
    </source>
</evidence>
<evidence type="ECO:0000313" key="6">
    <source>
        <dbReference type="Proteomes" id="UP000436016"/>
    </source>
</evidence>
<dbReference type="GO" id="GO:0003700">
    <property type="term" value="F:DNA-binding transcription factor activity"/>
    <property type="evidence" value="ECO:0007669"/>
    <property type="project" value="InterPro"/>
</dbReference>
<sequence>MLADPSALAPANSIYRFAELAAQELGDPHLGVKLGLDPRIVKWPVIADAFSASNVMVEFFSRFLLDAQRFTTRVEFHLRIGAETSWFERDRGFMPADSPAQIDALSVGLFVNIFRLVLGDGFQDREMLFRVCAPEVARIPALGQCALMKGDARKFAFSFPSEWLVLPIRQDRDAASPRLTNKPPSESLIAAIRSNIRSNMADPGLGVPALVAQMGFNRRAVQKYLRDRGSGLSDLIEEERQKLACELLDAQAMSVEEISDRLGYTDVSNFSRAFRRWTGLAPSRWRREGD</sequence>
<keyword evidence="3" id="KW-0804">Transcription</keyword>
<dbReference type="InterPro" id="IPR020449">
    <property type="entry name" value="Tscrpt_reg_AraC-type_HTH"/>
</dbReference>
<dbReference type="SUPFAM" id="SSF46689">
    <property type="entry name" value="Homeodomain-like"/>
    <property type="match status" value="1"/>
</dbReference>
<dbReference type="InterPro" id="IPR032687">
    <property type="entry name" value="AraC-type_N"/>
</dbReference>
<protein>
    <submittedName>
        <fullName evidence="5">Helix-turn-helix domain-containing protein</fullName>
    </submittedName>
</protein>
<dbReference type="Pfam" id="PF12625">
    <property type="entry name" value="Arabinose_bd"/>
    <property type="match status" value="1"/>
</dbReference>
<dbReference type="SMART" id="SM00342">
    <property type="entry name" value="HTH_ARAC"/>
    <property type="match status" value="1"/>
</dbReference>
<dbReference type="PANTHER" id="PTHR47894">
    <property type="entry name" value="HTH-TYPE TRANSCRIPTIONAL REGULATOR GADX"/>
    <property type="match status" value="1"/>
</dbReference>
<feature type="domain" description="HTH araC/xylS-type" evidence="4">
    <location>
        <begin position="190"/>
        <end position="288"/>
    </location>
</feature>
<evidence type="ECO:0000259" key="4">
    <source>
        <dbReference type="PROSITE" id="PS01124"/>
    </source>
</evidence>
<reference evidence="5 6" key="1">
    <citation type="submission" date="2019-12" db="EMBL/GenBank/DDBJ databases">
        <title>Strain KN286 was isolated from seawater, which was collected from Caroline Seamount in the tropical western Pacific.</title>
        <authorList>
            <person name="Wang Q."/>
        </authorList>
    </citation>
    <scope>NUCLEOTIDE SEQUENCE [LARGE SCALE GENOMIC DNA]</scope>
    <source>
        <strain evidence="5 6">KN286</strain>
    </source>
</reference>
<dbReference type="Pfam" id="PF12833">
    <property type="entry name" value="HTH_18"/>
    <property type="match status" value="1"/>
</dbReference>
<dbReference type="GO" id="GO:0005829">
    <property type="term" value="C:cytosol"/>
    <property type="evidence" value="ECO:0007669"/>
    <property type="project" value="TreeGrafter"/>
</dbReference>
<comment type="caution">
    <text evidence="5">The sequence shown here is derived from an EMBL/GenBank/DDBJ whole genome shotgun (WGS) entry which is preliminary data.</text>
</comment>
<dbReference type="InterPro" id="IPR018060">
    <property type="entry name" value="HTH_AraC"/>
</dbReference>
<accession>A0A6B0TJL6</accession>
<dbReference type="Gene3D" id="1.10.10.60">
    <property type="entry name" value="Homeodomain-like"/>
    <property type="match status" value="1"/>
</dbReference>
<dbReference type="InterPro" id="IPR009057">
    <property type="entry name" value="Homeodomain-like_sf"/>
</dbReference>
<gene>
    <name evidence="5" type="ORF">GSH16_04150</name>
</gene>
<keyword evidence="6" id="KW-1185">Reference proteome</keyword>
<evidence type="ECO:0000313" key="5">
    <source>
        <dbReference type="EMBL" id="MXU64627.1"/>
    </source>
</evidence>
<dbReference type="AlphaFoldDB" id="A0A6B0TJL6"/>